<dbReference type="Proteomes" id="UP000007089">
    <property type="component" value="Chromosome"/>
</dbReference>
<name>B8JDE9_ANAD2</name>
<evidence type="ECO:0000313" key="2">
    <source>
        <dbReference type="EMBL" id="ACL65998.1"/>
    </source>
</evidence>
<gene>
    <name evidence="2" type="ordered locus">A2cp1_2661</name>
</gene>
<dbReference type="AlphaFoldDB" id="B8JDE9"/>
<organism evidence="2 3">
    <name type="scientific">Anaeromyxobacter dehalogenans (strain ATCC BAA-258 / DSM 21875 / 2CP-1)</name>
    <dbReference type="NCBI Taxonomy" id="455488"/>
    <lineage>
        <taxon>Bacteria</taxon>
        <taxon>Pseudomonadati</taxon>
        <taxon>Myxococcota</taxon>
        <taxon>Myxococcia</taxon>
        <taxon>Myxococcales</taxon>
        <taxon>Cystobacterineae</taxon>
        <taxon>Anaeromyxobacteraceae</taxon>
        <taxon>Anaeromyxobacter</taxon>
    </lineage>
</organism>
<sequence>MAEMQRIEKLKVPEFLREPLEAAQVRFGQIEEEAQRVLKDLMVRGRAGRKDIEHMMQRLSRQDWNLPEVKHRLGKLREQGVERAAEWRGKAETFRTEALERVTDLQTRAVAFLGVATRDQVEELSRELERLAKRLDRAEKGRRNAKKARAEG</sequence>
<evidence type="ECO:0000256" key="1">
    <source>
        <dbReference type="SAM" id="Coils"/>
    </source>
</evidence>
<proteinExistence type="predicted"/>
<dbReference type="HOGENOM" id="CLU_1718545_0_0_7"/>
<keyword evidence="1" id="KW-0175">Coiled coil</keyword>
<protein>
    <submittedName>
        <fullName evidence="2">Uncharacterized protein</fullName>
    </submittedName>
</protein>
<feature type="coiled-coil region" evidence="1">
    <location>
        <begin position="114"/>
        <end position="148"/>
    </location>
</feature>
<accession>B8JDE9</accession>
<evidence type="ECO:0000313" key="3">
    <source>
        <dbReference type="Proteomes" id="UP000007089"/>
    </source>
</evidence>
<dbReference type="EMBL" id="CP001359">
    <property type="protein sequence ID" value="ACL65998.1"/>
    <property type="molecule type" value="Genomic_DNA"/>
</dbReference>
<keyword evidence="3" id="KW-1185">Reference proteome</keyword>
<dbReference type="KEGG" id="acp:A2cp1_2661"/>
<reference evidence="2" key="1">
    <citation type="submission" date="2009-01" db="EMBL/GenBank/DDBJ databases">
        <title>Complete sequence of Anaeromyxobacter dehalogenans 2CP-1.</title>
        <authorList>
            <consortium name="US DOE Joint Genome Institute"/>
            <person name="Lucas S."/>
            <person name="Copeland A."/>
            <person name="Lapidus A."/>
            <person name="Glavina del Rio T."/>
            <person name="Dalin E."/>
            <person name="Tice H."/>
            <person name="Bruce D."/>
            <person name="Goodwin L."/>
            <person name="Pitluck S."/>
            <person name="Saunders E."/>
            <person name="Brettin T."/>
            <person name="Detter J.C."/>
            <person name="Han C."/>
            <person name="Larimer F."/>
            <person name="Land M."/>
            <person name="Hauser L."/>
            <person name="Kyrpides N."/>
            <person name="Ovchinnikova G."/>
            <person name="Beliaev A.S."/>
            <person name="Richardson P."/>
        </authorList>
    </citation>
    <scope>NUCLEOTIDE SEQUENCE</scope>
    <source>
        <strain evidence="2">2CP-1</strain>
    </source>
</reference>